<reference evidence="14 15" key="1">
    <citation type="submission" date="2020-04" db="EMBL/GenBank/DDBJ databases">
        <authorList>
            <person name="Alioto T."/>
            <person name="Alioto T."/>
            <person name="Gomez Garrido J."/>
        </authorList>
    </citation>
    <scope>NUCLEOTIDE SEQUENCE [LARGE SCALE GENOMIC DNA]</scope>
</reference>
<name>A0A8S1DK32_9INSE</name>
<keyword evidence="3" id="KW-0121">Carboxypeptidase</keyword>
<feature type="domain" description="Peptidase M14" evidence="13">
    <location>
        <begin position="126"/>
        <end position="356"/>
    </location>
</feature>
<dbReference type="EMBL" id="CADEPI010000232">
    <property type="protein sequence ID" value="CAB3381383.1"/>
    <property type="molecule type" value="Genomic_DNA"/>
</dbReference>
<dbReference type="PANTHER" id="PTHR11705:SF140">
    <property type="entry name" value="FI02848P-RELATED"/>
    <property type="match status" value="1"/>
</dbReference>
<comment type="cofactor">
    <cofactor evidence="1">
        <name>Zn(2+)</name>
        <dbReference type="ChEBI" id="CHEBI:29105"/>
    </cofactor>
</comment>
<dbReference type="Gene3D" id="3.40.630.10">
    <property type="entry name" value="Zn peptidases"/>
    <property type="match status" value="1"/>
</dbReference>
<dbReference type="InterPro" id="IPR003146">
    <property type="entry name" value="M14A_act_pep"/>
</dbReference>
<keyword evidence="6 12" id="KW-0732">Signal</keyword>
<evidence type="ECO:0000256" key="12">
    <source>
        <dbReference type="SAM" id="SignalP"/>
    </source>
</evidence>
<evidence type="ECO:0000256" key="5">
    <source>
        <dbReference type="ARBA" id="ARBA00022723"/>
    </source>
</evidence>
<dbReference type="GO" id="GO:0006508">
    <property type="term" value="P:proteolysis"/>
    <property type="evidence" value="ECO:0007669"/>
    <property type="project" value="UniProtKB-KW"/>
</dbReference>
<evidence type="ECO:0000313" key="14">
    <source>
        <dbReference type="EMBL" id="CAB3381383.1"/>
    </source>
</evidence>
<evidence type="ECO:0000256" key="3">
    <source>
        <dbReference type="ARBA" id="ARBA00022645"/>
    </source>
</evidence>
<evidence type="ECO:0000256" key="6">
    <source>
        <dbReference type="ARBA" id="ARBA00022729"/>
    </source>
</evidence>
<dbReference type="InterPro" id="IPR000834">
    <property type="entry name" value="Peptidase_M14"/>
</dbReference>
<dbReference type="Proteomes" id="UP000494165">
    <property type="component" value="Unassembled WGS sequence"/>
</dbReference>
<evidence type="ECO:0000256" key="2">
    <source>
        <dbReference type="ARBA" id="ARBA00005988"/>
    </source>
</evidence>
<dbReference type="InterPro" id="IPR057246">
    <property type="entry name" value="CARBOXYPEPT_ZN_1"/>
</dbReference>
<evidence type="ECO:0000256" key="8">
    <source>
        <dbReference type="ARBA" id="ARBA00022833"/>
    </source>
</evidence>
<dbReference type="Pfam" id="PF00246">
    <property type="entry name" value="Peptidase_M14"/>
    <property type="match status" value="1"/>
</dbReference>
<sequence>MRVSRNFVSILTFSVFLTAAFETTVSAGRYKDFKVIKTKILGVHESSVLSQLAFKSGLDFWSLPRNGKNAILLCEPQQAEEIFKELTRLELRPEILTEDVSREIAEERFKIDQINSAKLKVANWENFMTLDEINQYMDEVVANYSNIVSELEIGTTTEGRATRVLHISTGPGKPAIFINGAIHAREWIGPPVAMYAINQLTEFYDQNSAILNSVDFYIAPVVNPDGYVFSWEQDRFWRKTRSLNDLNCLGVDANRNFDWQWAPDNDMCSLVYPGTAPASEPEIQGLQSFLQEHTEITFYVDLHSFGQSMIFPWASSNEQSPMYPELMRVGNEAANALRTVRGTNYTVHSVTNGGTS</sequence>
<dbReference type="SUPFAM" id="SSF54897">
    <property type="entry name" value="Protease propeptides/inhibitors"/>
    <property type="match status" value="1"/>
</dbReference>
<keyword evidence="7" id="KW-0378">Hydrolase</keyword>
<evidence type="ECO:0000256" key="7">
    <source>
        <dbReference type="ARBA" id="ARBA00022801"/>
    </source>
</evidence>
<evidence type="ECO:0000259" key="13">
    <source>
        <dbReference type="PROSITE" id="PS52035"/>
    </source>
</evidence>
<keyword evidence="8" id="KW-0862">Zinc</keyword>
<keyword evidence="4" id="KW-0645">Protease</keyword>
<keyword evidence="15" id="KW-1185">Reference proteome</keyword>
<dbReference type="GO" id="GO:0004181">
    <property type="term" value="F:metallocarboxypeptidase activity"/>
    <property type="evidence" value="ECO:0007669"/>
    <property type="project" value="InterPro"/>
</dbReference>
<comment type="caution">
    <text evidence="11">Lacks conserved residue(s) required for the propagation of feature annotation.</text>
</comment>
<accession>A0A8S1DK32</accession>
<evidence type="ECO:0000256" key="4">
    <source>
        <dbReference type="ARBA" id="ARBA00022670"/>
    </source>
</evidence>
<dbReference type="PRINTS" id="PR00765">
    <property type="entry name" value="CRBOXYPTASEA"/>
</dbReference>
<dbReference type="FunFam" id="3.40.630.10:FF:000084">
    <property type="entry name" value="Carboxypeptidase B2"/>
    <property type="match status" value="1"/>
</dbReference>
<dbReference type="PROSITE" id="PS00132">
    <property type="entry name" value="CARBOXYPEPT_ZN_1"/>
    <property type="match status" value="1"/>
</dbReference>
<dbReference type="Gene3D" id="3.30.70.340">
    <property type="entry name" value="Metallocarboxypeptidase-like"/>
    <property type="match status" value="1"/>
</dbReference>
<evidence type="ECO:0000256" key="9">
    <source>
        <dbReference type="ARBA" id="ARBA00023049"/>
    </source>
</evidence>
<evidence type="ECO:0000256" key="10">
    <source>
        <dbReference type="ARBA" id="ARBA00023157"/>
    </source>
</evidence>
<gene>
    <name evidence="14" type="ORF">CLODIP_2_CD02801</name>
</gene>
<evidence type="ECO:0000256" key="11">
    <source>
        <dbReference type="PROSITE-ProRule" id="PRU01379"/>
    </source>
</evidence>
<feature type="chain" id="PRO_5035718975" description="Peptidase M14 domain-containing protein" evidence="12">
    <location>
        <begin position="28"/>
        <end position="356"/>
    </location>
</feature>
<dbReference type="GO" id="GO:0008270">
    <property type="term" value="F:zinc ion binding"/>
    <property type="evidence" value="ECO:0007669"/>
    <property type="project" value="InterPro"/>
</dbReference>
<keyword evidence="5" id="KW-0479">Metal-binding</keyword>
<evidence type="ECO:0000256" key="1">
    <source>
        <dbReference type="ARBA" id="ARBA00001947"/>
    </source>
</evidence>
<keyword evidence="10" id="KW-1015">Disulfide bond</keyword>
<evidence type="ECO:0000313" key="15">
    <source>
        <dbReference type="Proteomes" id="UP000494165"/>
    </source>
</evidence>
<protein>
    <recommendedName>
        <fullName evidence="13">Peptidase M14 domain-containing protein</fullName>
    </recommendedName>
</protein>
<dbReference type="PROSITE" id="PS52035">
    <property type="entry name" value="PEPTIDASE_M14"/>
    <property type="match status" value="1"/>
</dbReference>
<dbReference type="SUPFAM" id="SSF53187">
    <property type="entry name" value="Zn-dependent exopeptidases"/>
    <property type="match status" value="1"/>
</dbReference>
<dbReference type="Pfam" id="PF02244">
    <property type="entry name" value="Propep_M14"/>
    <property type="match status" value="1"/>
</dbReference>
<comment type="similarity">
    <text evidence="2 11">Belongs to the peptidase M14 family.</text>
</comment>
<comment type="caution">
    <text evidence="14">The sequence shown here is derived from an EMBL/GenBank/DDBJ whole genome shotgun (WGS) entry which is preliminary data.</text>
</comment>
<dbReference type="OrthoDB" id="3626597at2759"/>
<dbReference type="GO" id="GO:0005615">
    <property type="term" value="C:extracellular space"/>
    <property type="evidence" value="ECO:0007669"/>
    <property type="project" value="TreeGrafter"/>
</dbReference>
<proteinExistence type="inferred from homology"/>
<keyword evidence="9" id="KW-0482">Metalloprotease</keyword>
<dbReference type="AlphaFoldDB" id="A0A8S1DK32"/>
<dbReference type="PANTHER" id="PTHR11705">
    <property type="entry name" value="PROTEASE FAMILY M14 CARBOXYPEPTIDASE A,B"/>
    <property type="match status" value="1"/>
</dbReference>
<organism evidence="14 15">
    <name type="scientific">Cloeon dipterum</name>
    <dbReference type="NCBI Taxonomy" id="197152"/>
    <lineage>
        <taxon>Eukaryota</taxon>
        <taxon>Metazoa</taxon>
        <taxon>Ecdysozoa</taxon>
        <taxon>Arthropoda</taxon>
        <taxon>Hexapoda</taxon>
        <taxon>Insecta</taxon>
        <taxon>Pterygota</taxon>
        <taxon>Palaeoptera</taxon>
        <taxon>Ephemeroptera</taxon>
        <taxon>Pisciforma</taxon>
        <taxon>Baetidae</taxon>
        <taxon>Cloeon</taxon>
    </lineage>
</organism>
<dbReference type="InterPro" id="IPR036990">
    <property type="entry name" value="M14A-like_propep"/>
</dbReference>
<dbReference type="SMART" id="SM00631">
    <property type="entry name" value="Zn_pept"/>
    <property type="match status" value="1"/>
</dbReference>
<feature type="signal peptide" evidence="12">
    <location>
        <begin position="1"/>
        <end position="27"/>
    </location>
</feature>